<keyword evidence="7" id="KW-1185">Reference proteome</keyword>
<dbReference type="InterPro" id="IPR036390">
    <property type="entry name" value="WH_DNA-bd_sf"/>
</dbReference>
<dbReference type="Pfam" id="PF00126">
    <property type="entry name" value="HTH_1"/>
    <property type="match status" value="1"/>
</dbReference>
<feature type="domain" description="HTH lysR-type" evidence="5">
    <location>
        <begin position="1"/>
        <end position="58"/>
    </location>
</feature>
<organism evidence="6 7">
    <name type="scientific">Marinobacterium lacunae</name>
    <dbReference type="NCBI Taxonomy" id="1232683"/>
    <lineage>
        <taxon>Bacteria</taxon>
        <taxon>Pseudomonadati</taxon>
        <taxon>Pseudomonadota</taxon>
        <taxon>Gammaproteobacteria</taxon>
        <taxon>Oceanospirillales</taxon>
        <taxon>Oceanospirillaceae</taxon>
        <taxon>Marinobacterium</taxon>
    </lineage>
</organism>
<dbReference type="InterPro" id="IPR005119">
    <property type="entry name" value="LysR_subst-bd"/>
</dbReference>
<dbReference type="SUPFAM" id="SSF46785">
    <property type="entry name" value="Winged helix' DNA-binding domain"/>
    <property type="match status" value="1"/>
</dbReference>
<dbReference type="PANTHER" id="PTHR30537">
    <property type="entry name" value="HTH-TYPE TRANSCRIPTIONAL REGULATOR"/>
    <property type="match status" value="1"/>
</dbReference>
<sequence length="279" mass="32088">MNWDYVRYFLALVEAGSLSAAARQLQVEHSTVARRLDQLERQLGVRLFDRMPRGWQLTGDGKMLLEPARQMQESELRIQRIMDGRVSLSGRVRVSVPPMLGRYLLTPHLLELRKQLPQVELELVSDLQSADLHRREADIALRLHRPEQLDLATRKLADLPFGLFASPTYLHLHAPEQWEFVGYEHSMNAAPQQQWLESQLGARRVVFRSNDLHLLAAAVVQGVGIGMLPRFLQPVYPELQLVSDPAWPVNRELWLVIHPDLRRSPRVRAVADLISSWFV</sequence>
<comment type="similarity">
    <text evidence="1">Belongs to the LysR transcriptional regulatory family.</text>
</comment>
<dbReference type="InterPro" id="IPR000847">
    <property type="entry name" value="LysR_HTH_N"/>
</dbReference>
<dbReference type="AlphaFoldDB" id="A0A081FVK8"/>
<evidence type="ECO:0000256" key="3">
    <source>
        <dbReference type="ARBA" id="ARBA00023125"/>
    </source>
</evidence>
<evidence type="ECO:0000256" key="2">
    <source>
        <dbReference type="ARBA" id="ARBA00023015"/>
    </source>
</evidence>
<accession>A0A081FVK8</accession>
<dbReference type="eggNOG" id="COG0583">
    <property type="taxonomic scope" value="Bacteria"/>
</dbReference>
<dbReference type="PANTHER" id="PTHR30537:SF3">
    <property type="entry name" value="TRANSCRIPTIONAL REGULATORY PROTEIN"/>
    <property type="match status" value="1"/>
</dbReference>
<dbReference type="Gene3D" id="1.10.10.10">
    <property type="entry name" value="Winged helix-like DNA-binding domain superfamily/Winged helix DNA-binding domain"/>
    <property type="match status" value="1"/>
</dbReference>
<dbReference type="InterPro" id="IPR036388">
    <property type="entry name" value="WH-like_DNA-bd_sf"/>
</dbReference>
<comment type="caution">
    <text evidence="6">The sequence shown here is derived from an EMBL/GenBank/DDBJ whole genome shotgun (WGS) entry which is preliminary data.</text>
</comment>
<dbReference type="GO" id="GO:0006351">
    <property type="term" value="P:DNA-templated transcription"/>
    <property type="evidence" value="ECO:0007669"/>
    <property type="project" value="TreeGrafter"/>
</dbReference>
<evidence type="ECO:0000313" key="6">
    <source>
        <dbReference type="EMBL" id="KEA62563.1"/>
    </source>
</evidence>
<dbReference type="PATRIC" id="fig|1232683.4.peg.2985"/>
<protein>
    <submittedName>
        <fullName evidence="6">Transcriptional regulator, LysR family</fullName>
    </submittedName>
</protein>
<evidence type="ECO:0000256" key="1">
    <source>
        <dbReference type="ARBA" id="ARBA00009437"/>
    </source>
</evidence>
<dbReference type="PROSITE" id="PS50931">
    <property type="entry name" value="HTH_LYSR"/>
    <property type="match status" value="1"/>
</dbReference>
<dbReference type="Pfam" id="PF03466">
    <property type="entry name" value="LysR_substrate"/>
    <property type="match status" value="1"/>
</dbReference>
<evidence type="ECO:0000313" key="7">
    <source>
        <dbReference type="Proteomes" id="UP000028252"/>
    </source>
</evidence>
<dbReference type="Proteomes" id="UP000028252">
    <property type="component" value="Unassembled WGS sequence"/>
</dbReference>
<evidence type="ECO:0000256" key="4">
    <source>
        <dbReference type="ARBA" id="ARBA00023163"/>
    </source>
</evidence>
<keyword evidence="3" id="KW-0238">DNA-binding</keyword>
<dbReference type="GO" id="GO:0003700">
    <property type="term" value="F:DNA-binding transcription factor activity"/>
    <property type="evidence" value="ECO:0007669"/>
    <property type="project" value="InterPro"/>
</dbReference>
<dbReference type="Gene3D" id="3.40.190.290">
    <property type="match status" value="1"/>
</dbReference>
<reference evidence="6 7" key="1">
    <citation type="submission" date="2014-04" db="EMBL/GenBank/DDBJ databases">
        <title>Marinobacterium kochiensis sp. nov., isolated from sediment sample collected from Kochi backwaters in Kerala, India.</title>
        <authorList>
            <person name="Singh A."/>
            <person name="Pinnaka A.K."/>
        </authorList>
    </citation>
    <scope>NUCLEOTIDE SEQUENCE [LARGE SCALE GENOMIC DNA]</scope>
    <source>
        <strain evidence="6 7">AK27</strain>
    </source>
</reference>
<dbReference type="STRING" id="1232683.ADIMK_3035"/>
<dbReference type="EMBL" id="JMQN01000047">
    <property type="protein sequence ID" value="KEA62563.1"/>
    <property type="molecule type" value="Genomic_DNA"/>
</dbReference>
<dbReference type="InterPro" id="IPR058163">
    <property type="entry name" value="LysR-type_TF_proteobact-type"/>
</dbReference>
<dbReference type="SUPFAM" id="SSF53850">
    <property type="entry name" value="Periplasmic binding protein-like II"/>
    <property type="match status" value="1"/>
</dbReference>
<dbReference type="GO" id="GO:0043565">
    <property type="term" value="F:sequence-specific DNA binding"/>
    <property type="evidence" value="ECO:0007669"/>
    <property type="project" value="TreeGrafter"/>
</dbReference>
<proteinExistence type="inferred from homology"/>
<gene>
    <name evidence="6" type="ORF">ADIMK_3035</name>
</gene>
<evidence type="ECO:0000259" key="5">
    <source>
        <dbReference type="PROSITE" id="PS50931"/>
    </source>
</evidence>
<keyword evidence="4" id="KW-0804">Transcription</keyword>
<keyword evidence="2" id="KW-0805">Transcription regulation</keyword>
<name>A0A081FVK8_9GAMM</name>